<reference evidence="1" key="1">
    <citation type="submission" date="2022-07" db="EMBL/GenBank/DDBJ databases">
        <title>Phylogenomic reconstructions and comparative analyses of Kickxellomycotina fungi.</title>
        <authorList>
            <person name="Reynolds N.K."/>
            <person name="Stajich J.E."/>
            <person name="Barry K."/>
            <person name="Grigoriev I.V."/>
            <person name="Crous P."/>
            <person name="Smith M.E."/>
        </authorList>
    </citation>
    <scope>NUCLEOTIDE SEQUENCE</scope>
    <source>
        <strain evidence="1">CBS 102833</strain>
    </source>
</reference>
<dbReference type="EMBL" id="JANBUP010000210">
    <property type="protein sequence ID" value="KAJ2812500.1"/>
    <property type="molecule type" value="Genomic_DNA"/>
</dbReference>
<evidence type="ECO:0000313" key="1">
    <source>
        <dbReference type="EMBL" id="KAJ2812500.1"/>
    </source>
</evidence>
<protein>
    <submittedName>
        <fullName evidence="1">Uncharacterized protein</fullName>
    </submittedName>
</protein>
<gene>
    <name evidence="1" type="ORF">H4S07_001357</name>
</gene>
<organism evidence="1 2">
    <name type="scientific">Coemansia furcata</name>
    <dbReference type="NCBI Taxonomy" id="417177"/>
    <lineage>
        <taxon>Eukaryota</taxon>
        <taxon>Fungi</taxon>
        <taxon>Fungi incertae sedis</taxon>
        <taxon>Zoopagomycota</taxon>
        <taxon>Kickxellomycotina</taxon>
        <taxon>Kickxellomycetes</taxon>
        <taxon>Kickxellales</taxon>
        <taxon>Kickxellaceae</taxon>
        <taxon>Coemansia</taxon>
    </lineage>
</organism>
<sequence>MGGATCTVCSEAVSKYKCPTCRAGYCSVKCFKLHKLEPCAPPDRSTPVAIPNQDRVLKQGEQERLGGDDEEEAKHRLTPSDLQKLDESAQVKRLLMNPNTRALLEAVRKDPNPVEAIRALRQRPDFEELAQALIGATDSSM</sequence>
<evidence type="ECO:0000313" key="2">
    <source>
        <dbReference type="Proteomes" id="UP001140096"/>
    </source>
</evidence>
<accession>A0ACC1LPM9</accession>
<comment type="caution">
    <text evidence="1">The sequence shown here is derived from an EMBL/GenBank/DDBJ whole genome shotgun (WGS) entry which is preliminary data.</text>
</comment>
<name>A0ACC1LPM9_9FUNG</name>
<keyword evidence="2" id="KW-1185">Reference proteome</keyword>
<dbReference type="Proteomes" id="UP001140096">
    <property type="component" value="Unassembled WGS sequence"/>
</dbReference>
<proteinExistence type="predicted"/>